<organism evidence="1 2">
    <name type="scientific">Paludibacterium denitrificans</name>
    <dbReference type="NCBI Taxonomy" id="2675226"/>
    <lineage>
        <taxon>Bacteria</taxon>
        <taxon>Pseudomonadati</taxon>
        <taxon>Pseudomonadota</taxon>
        <taxon>Betaproteobacteria</taxon>
        <taxon>Neisseriales</taxon>
        <taxon>Chromobacteriaceae</taxon>
        <taxon>Paludibacterium</taxon>
    </lineage>
</organism>
<gene>
    <name evidence="1" type="ORF">GKE73_01225</name>
</gene>
<evidence type="ECO:0008006" key="3">
    <source>
        <dbReference type="Google" id="ProtNLM"/>
    </source>
</evidence>
<accession>A0A844GBX7</accession>
<dbReference type="AlphaFoldDB" id="A0A844GBX7"/>
<dbReference type="RefSeq" id="WP_230368815.1">
    <property type="nucleotide sequence ID" value="NZ_WLYX01000001.1"/>
</dbReference>
<proteinExistence type="predicted"/>
<evidence type="ECO:0000313" key="2">
    <source>
        <dbReference type="Proteomes" id="UP000446658"/>
    </source>
</evidence>
<protein>
    <recommendedName>
        <fullName evidence="3">Phage protein</fullName>
    </recommendedName>
</protein>
<keyword evidence="2" id="KW-1185">Reference proteome</keyword>
<dbReference type="Proteomes" id="UP000446658">
    <property type="component" value="Unassembled WGS sequence"/>
</dbReference>
<evidence type="ECO:0000313" key="1">
    <source>
        <dbReference type="EMBL" id="MTD32407.1"/>
    </source>
</evidence>
<name>A0A844GBX7_9NEIS</name>
<comment type="caution">
    <text evidence="1">The sequence shown here is derived from an EMBL/GenBank/DDBJ whole genome shotgun (WGS) entry which is preliminary data.</text>
</comment>
<dbReference type="EMBL" id="WLYX01000001">
    <property type="protein sequence ID" value="MTD32407.1"/>
    <property type="molecule type" value="Genomic_DNA"/>
</dbReference>
<reference evidence="1 2" key="1">
    <citation type="submission" date="2019-11" db="EMBL/GenBank/DDBJ databases">
        <title>Draft genome sequence of Paludibacterium sp. dN18-1.</title>
        <authorList>
            <person name="Im W.-T."/>
        </authorList>
    </citation>
    <scope>NUCLEOTIDE SEQUENCE [LARGE SCALE GENOMIC DNA]</scope>
    <source>
        <strain evidence="2">dN 18-1</strain>
    </source>
</reference>
<sequence>MSDIISTTMEALRTNLVSALPGRVMSPDFVDFQQRRLDQLEKGIVTVLLPDMEQTDEWESTLKLMMVGQLAVPERDGTPHDIEVAELALYQQLRAFIRNPGAKRATTQGTSHTFFQPDGIPIRLDLHRTGVWPAGYGS</sequence>